<accession>A0A0S4IZD9</accession>
<dbReference type="PANTHER" id="PTHR48053">
    <property type="entry name" value="LEUCINE RICH REPEAT FAMILY PROTEIN, EXPRESSED"/>
    <property type="match status" value="1"/>
</dbReference>
<gene>
    <name evidence="4" type="ORF">BSAL_82700</name>
</gene>
<dbReference type="AlphaFoldDB" id="A0A0S4IZD9"/>
<dbReference type="Gene3D" id="3.80.10.10">
    <property type="entry name" value="Ribonuclease Inhibitor"/>
    <property type="match status" value="3"/>
</dbReference>
<sequence>MNVVVLAIDHNQCTGAHPDWSGTTSLSIINLQGNLFTGSFLPLPVVSSLTILRIDLGNRFTDSSLPNWATSPLLQEVSASGGNRFSGSIPPFHASASIQIFQVANNLLSGTIPSSSSLLGSRLQYFDVSSNRLTGSVPSLADCAASLVQFNISSNSLSGTLRLGVPLPSLQIFDVSSNQLSGSIPPWNTSAGLLRLKLSANTFTGSLPSMNLSNALIELNVSFNRFTDVMQLNNSLPALQIIDAACNSLSGSLPQWGASSGLAFVNMSCGNKFNGTVPALHANVYRSLRALDLSDQPVTGTLSTFLGTSFSSASLLPNVTMQNLSLGGAQLSGSLPLFLKWPLLLAINVSGNKLTGSITTSTTFPAGLVVVDLSNNALQGSVPAPTLAFTTMNVLLLGGDSHTFSAMPALSTKFPNLTRFSLSGSFSTVFPYAWFVGSLAWMNLTTVSLRKCGFTGTFPKPLASTQLTLIDFSRNQLSGTLPADLASYVPLLTTLTLGTNSFNGALPSTWSSLTNLVRLDVSSCGLSGTLPLSLSSLYRTLTAITLAGNSFVPSSTDNTLWATLTNLAQLDISNNNFSSLPSFGSSSTKLRLLNLSGNGIMSTLPASWSTSLSGLLSLNLSNSQFYGGIPVTWGGSSGLNALTDLDLSNNNIDNSTWSVSQLIAGSVFAALRTVRLQRNNFSGSLNANLTIGPNLQQIDVSSNQLTGRLPQFLLPKTSTLTSLQLQNNRFDGSLPKGWGIPGVAPSVQLLNLSSNLLTGPLPYNWGPLYSRSTFVTDLCGNQLCGPVPLVLQKYSSVGLSRCSLSLNVECYTYSDPITASATLSVEATGPTATITGSSDVTHSNTGPSPTVTRSPLISVSLRTFTAPVTASLTMSLRPTATRRTNSPSRSVGSATIDSSRSAGSVTPTFTMSTTPSASITESGTRSVTTLATPSLTSEATPSGATASPTPSLSRSLPTPTLSLTSEKTNSAMTPTVTILPEATPTLELPVTATRPSDTTSTSQTRPSNTSILSESVSLNTTRSRTMTDRTNSFIMSVTWSPSKWDCNALNKSEIYVGVGNATTAPINNNATRYVAVLSASPPVNPSVLAASNVPTTLVRNAIFTTSRPIDRHQLMDAPTVIVLN</sequence>
<comment type="subcellular location">
    <subcellularLocation>
        <location evidence="1">Membrane</location>
        <topology evidence="1">Single-pass membrane protein</topology>
    </subcellularLocation>
</comment>
<proteinExistence type="predicted"/>
<evidence type="ECO:0000256" key="1">
    <source>
        <dbReference type="ARBA" id="ARBA00004167"/>
    </source>
</evidence>
<evidence type="ECO:0000256" key="3">
    <source>
        <dbReference type="SAM" id="MobiDB-lite"/>
    </source>
</evidence>
<feature type="compositionally biased region" description="Polar residues" evidence="3">
    <location>
        <begin position="993"/>
        <end position="1023"/>
    </location>
</feature>
<feature type="compositionally biased region" description="Low complexity" evidence="3">
    <location>
        <begin position="947"/>
        <end position="965"/>
    </location>
</feature>
<dbReference type="EMBL" id="CYKH01000922">
    <property type="protein sequence ID" value="CUG66050.1"/>
    <property type="molecule type" value="Genomic_DNA"/>
</dbReference>
<dbReference type="Proteomes" id="UP000051952">
    <property type="component" value="Unassembled WGS sequence"/>
</dbReference>
<protein>
    <submittedName>
        <fullName evidence="4">GP46-like surface antigen, putative</fullName>
    </submittedName>
</protein>
<feature type="compositionally biased region" description="Polar residues" evidence="3">
    <location>
        <begin position="966"/>
        <end position="976"/>
    </location>
</feature>
<feature type="non-terminal residue" evidence="4">
    <location>
        <position position="1124"/>
    </location>
</feature>
<keyword evidence="2" id="KW-0732">Signal</keyword>
<feature type="region of interest" description="Disordered" evidence="3">
    <location>
        <begin position="875"/>
        <end position="1023"/>
    </location>
</feature>
<feature type="compositionally biased region" description="Polar residues" evidence="3">
    <location>
        <begin position="875"/>
        <end position="946"/>
    </location>
</feature>
<reference evidence="5" key="1">
    <citation type="submission" date="2015-09" db="EMBL/GenBank/DDBJ databases">
        <authorList>
            <consortium name="Pathogen Informatics"/>
        </authorList>
    </citation>
    <scope>NUCLEOTIDE SEQUENCE [LARGE SCALE GENOMIC DNA]</scope>
    <source>
        <strain evidence="5">Lake Konstanz</strain>
    </source>
</reference>
<dbReference type="Pfam" id="PF00560">
    <property type="entry name" value="LRR_1"/>
    <property type="match status" value="2"/>
</dbReference>
<dbReference type="InterPro" id="IPR032675">
    <property type="entry name" value="LRR_dom_sf"/>
</dbReference>
<organism evidence="4 5">
    <name type="scientific">Bodo saltans</name>
    <name type="common">Flagellated protozoan</name>
    <dbReference type="NCBI Taxonomy" id="75058"/>
    <lineage>
        <taxon>Eukaryota</taxon>
        <taxon>Discoba</taxon>
        <taxon>Euglenozoa</taxon>
        <taxon>Kinetoplastea</taxon>
        <taxon>Metakinetoplastina</taxon>
        <taxon>Eubodonida</taxon>
        <taxon>Bodonidae</taxon>
        <taxon>Bodo</taxon>
    </lineage>
</organism>
<evidence type="ECO:0000313" key="4">
    <source>
        <dbReference type="EMBL" id="CUG66050.1"/>
    </source>
</evidence>
<feature type="region of interest" description="Disordered" evidence="3">
    <location>
        <begin position="834"/>
        <end position="853"/>
    </location>
</feature>
<dbReference type="GO" id="GO:0016020">
    <property type="term" value="C:membrane"/>
    <property type="evidence" value="ECO:0007669"/>
    <property type="project" value="UniProtKB-SubCell"/>
</dbReference>
<dbReference type="SMART" id="SM00364">
    <property type="entry name" value="LRR_BAC"/>
    <property type="match status" value="5"/>
</dbReference>
<dbReference type="PROSITE" id="PS51450">
    <property type="entry name" value="LRR"/>
    <property type="match status" value="1"/>
</dbReference>
<keyword evidence="5" id="KW-1185">Reference proteome</keyword>
<dbReference type="VEuPathDB" id="TriTrypDB:BSAL_82700"/>
<dbReference type="InterPro" id="IPR001611">
    <property type="entry name" value="Leu-rich_rpt"/>
</dbReference>
<dbReference type="InterPro" id="IPR051716">
    <property type="entry name" value="Plant_RL_S/T_kinase"/>
</dbReference>
<dbReference type="SUPFAM" id="SSF52058">
    <property type="entry name" value="L domain-like"/>
    <property type="match status" value="2"/>
</dbReference>
<name>A0A0S4IZD9_BODSA</name>
<evidence type="ECO:0000313" key="5">
    <source>
        <dbReference type="Proteomes" id="UP000051952"/>
    </source>
</evidence>
<dbReference type="OrthoDB" id="1055097at2759"/>
<dbReference type="PANTHER" id="PTHR48053:SF164">
    <property type="entry name" value="LEUCINE-RICH REPEAT-CONTAINING N-TERMINAL PLANT-TYPE DOMAIN-CONTAINING PROTEIN"/>
    <property type="match status" value="1"/>
</dbReference>
<evidence type="ECO:0000256" key="2">
    <source>
        <dbReference type="ARBA" id="ARBA00022729"/>
    </source>
</evidence>